<accession>W1NTG6</accession>
<sequence>MRKDRAIRQTCFERITRNRKKKSEEKTLGQDLTQGPTSPMTRFLPLRWKTSTRFLPTFMFSIGVLHKASKLRNLTCNLEALGTRESAHWRATGCSAEGLQTEKSNL</sequence>
<feature type="compositionally biased region" description="Polar residues" evidence="1">
    <location>
        <begin position="30"/>
        <end position="40"/>
    </location>
</feature>
<name>W1NTG6_AMBTC</name>
<dbReference type="EMBL" id="KI394815">
    <property type="protein sequence ID" value="ERN00757.1"/>
    <property type="molecule type" value="Genomic_DNA"/>
</dbReference>
<evidence type="ECO:0000256" key="1">
    <source>
        <dbReference type="SAM" id="MobiDB-lite"/>
    </source>
</evidence>
<organism evidence="2 3">
    <name type="scientific">Amborella trichopoda</name>
    <dbReference type="NCBI Taxonomy" id="13333"/>
    <lineage>
        <taxon>Eukaryota</taxon>
        <taxon>Viridiplantae</taxon>
        <taxon>Streptophyta</taxon>
        <taxon>Embryophyta</taxon>
        <taxon>Tracheophyta</taxon>
        <taxon>Spermatophyta</taxon>
        <taxon>Magnoliopsida</taxon>
        <taxon>Amborellales</taxon>
        <taxon>Amborellaceae</taxon>
        <taxon>Amborella</taxon>
    </lineage>
</organism>
<dbReference type="AlphaFoldDB" id="W1NTG6"/>
<evidence type="ECO:0000313" key="2">
    <source>
        <dbReference type="EMBL" id="ERN00757.1"/>
    </source>
</evidence>
<keyword evidence="3" id="KW-1185">Reference proteome</keyword>
<gene>
    <name evidence="2" type="ORF">AMTR_s00106p00134900</name>
</gene>
<feature type="region of interest" description="Disordered" evidence="1">
    <location>
        <begin position="14"/>
        <end position="40"/>
    </location>
</feature>
<dbReference type="Proteomes" id="UP000017836">
    <property type="component" value="Unassembled WGS sequence"/>
</dbReference>
<evidence type="ECO:0000313" key="3">
    <source>
        <dbReference type="Proteomes" id="UP000017836"/>
    </source>
</evidence>
<dbReference type="Gramene" id="ERN00757">
    <property type="protein sequence ID" value="ERN00757"/>
    <property type="gene ID" value="AMTR_s00106p00134900"/>
</dbReference>
<proteinExistence type="predicted"/>
<dbReference type="HOGENOM" id="CLU_2226807_0_0_1"/>
<reference evidence="3" key="1">
    <citation type="journal article" date="2013" name="Science">
        <title>The Amborella genome and the evolution of flowering plants.</title>
        <authorList>
            <consortium name="Amborella Genome Project"/>
        </authorList>
    </citation>
    <scope>NUCLEOTIDE SEQUENCE [LARGE SCALE GENOMIC DNA]</scope>
</reference>
<protein>
    <submittedName>
        <fullName evidence="2">Uncharacterized protein</fullName>
    </submittedName>
</protein>